<organism evidence="2 3">
    <name type="scientific">Eumeta variegata</name>
    <name type="common">Bagworm moth</name>
    <name type="synonym">Eumeta japonica</name>
    <dbReference type="NCBI Taxonomy" id="151549"/>
    <lineage>
        <taxon>Eukaryota</taxon>
        <taxon>Metazoa</taxon>
        <taxon>Ecdysozoa</taxon>
        <taxon>Arthropoda</taxon>
        <taxon>Hexapoda</taxon>
        <taxon>Insecta</taxon>
        <taxon>Pterygota</taxon>
        <taxon>Neoptera</taxon>
        <taxon>Endopterygota</taxon>
        <taxon>Lepidoptera</taxon>
        <taxon>Glossata</taxon>
        <taxon>Ditrysia</taxon>
        <taxon>Tineoidea</taxon>
        <taxon>Psychidae</taxon>
        <taxon>Oiketicinae</taxon>
        <taxon>Eumeta</taxon>
    </lineage>
</organism>
<evidence type="ECO:0000256" key="1">
    <source>
        <dbReference type="SAM" id="MobiDB-lite"/>
    </source>
</evidence>
<dbReference type="EMBL" id="BGZK01003121">
    <property type="protein sequence ID" value="GBP98324.1"/>
    <property type="molecule type" value="Genomic_DNA"/>
</dbReference>
<sequence>MALVIKQLNASPTIVKSTGRDFLRVPSKLLFSSSLERRSRHSQTRETARPPASYRPILSLLSGLAKLFERVLKTRLRHPVRQGLIIDEQFGFAGPLSTASPPFSQNMSRRALKSKQKP</sequence>
<proteinExistence type="predicted"/>
<keyword evidence="3" id="KW-1185">Reference proteome</keyword>
<accession>A0A4C2AGX3</accession>
<feature type="region of interest" description="Disordered" evidence="1">
    <location>
        <begin position="97"/>
        <end position="118"/>
    </location>
</feature>
<dbReference type="OrthoDB" id="10065625at2759"/>
<protein>
    <recommendedName>
        <fullName evidence="4">Reverse transcriptase domain-containing protein</fullName>
    </recommendedName>
</protein>
<evidence type="ECO:0008006" key="4">
    <source>
        <dbReference type="Google" id="ProtNLM"/>
    </source>
</evidence>
<name>A0A4C2AGX3_EUMVA</name>
<evidence type="ECO:0000313" key="2">
    <source>
        <dbReference type="EMBL" id="GBP98324.1"/>
    </source>
</evidence>
<comment type="caution">
    <text evidence="2">The sequence shown here is derived from an EMBL/GenBank/DDBJ whole genome shotgun (WGS) entry which is preliminary data.</text>
</comment>
<evidence type="ECO:0000313" key="3">
    <source>
        <dbReference type="Proteomes" id="UP000299102"/>
    </source>
</evidence>
<dbReference type="AlphaFoldDB" id="A0A4C2AGX3"/>
<reference evidence="2 3" key="1">
    <citation type="journal article" date="2019" name="Commun. Biol.">
        <title>The bagworm genome reveals a unique fibroin gene that provides high tensile strength.</title>
        <authorList>
            <person name="Kono N."/>
            <person name="Nakamura H."/>
            <person name="Ohtoshi R."/>
            <person name="Tomita M."/>
            <person name="Numata K."/>
            <person name="Arakawa K."/>
        </authorList>
    </citation>
    <scope>NUCLEOTIDE SEQUENCE [LARGE SCALE GENOMIC DNA]</scope>
</reference>
<feature type="compositionally biased region" description="Polar residues" evidence="1">
    <location>
        <begin position="97"/>
        <end position="108"/>
    </location>
</feature>
<dbReference type="Proteomes" id="UP000299102">
    <property type="component" value="Unassembled WGS sequence"/>
</dbReference>
<gene>
    <name evidence="2" type="ORF">EVAR_58230_1</name>
</gene>